<keyword evidence="10" id="KW-1185">Reference proteome</keyword>
<keyword evidence="3" id="KW-0479">Metal-binding</keyword>
<feature type="domain" description="3CxxC-type" evidence="8">
    <location>
        <begin position="60"/>
        <end position="92"/>
    </location>
</feature>
<evidence type="ECO:0000313" key="10">
    <source>
        <dbReference type="Proteomes" id="UP001352852"/>
    </source>
</evidence>
<evidence type="ECO:0000256" key="2">
    <source>
        <dbReference type="ARBA" id="ARBA00022692"/>
    </source>
</evidence>
<sequence length="209" mass="23682">MSRSTVWTPGFWLDIFDELLYDDNQLDYGDEWRLNFNYTQTDEITKEQRKKGWKVYSHCAYGNFQCGACRKTWPSARVVLLFRYRLRNGRGTSSFFYSPQNMFIWWADSQSETSAFTSLAQGALCQICACALYPALFSVSNNKVKPRSSLSVASLLSAASSLSSFVGVHWLRGWLSDTTAGEPNGICTTMAVDVRKFPNVEGGHRTMLL</sequence>
<comment type="caution">
    <text evidence="9">The sequence shown here is derived from an EMBL/GenBank/DDBJ whole genome shotgun (WGS) entry which is preliminary data.</text>
</comment>
<keyword evidence="4" id="KW-0863">Zinc-finger</keyword>
<proteinExistence type="predicted"/>
<dbReference type="EMBL" id="JAHUTJ010032796">
    <property type="protein sequence ID" value="MED6276126.1"/>
    <property type="molecule type" value="Genomic_DNA"/>
</dbReference>
<dbReference type="Pfam" id="PF13695">
    <property type="entry name" value="Zn_ribbon_3CxxC"/>
    <property type="match status" value="1"/>
</dbReference>
<evidence type="ECO:0000256" key="7">
    <source>
        <dbReference type="ARBA" id="ARBA00023136"/>
    </source>
</evidence>
<keyword evidence="5" id="KW-0862">Zinc</keyword>
<name>A0ABU7DM10_9TELE</name>
<evidence type="ECO:0000259" key="8">
    <source>
        <dbReference type="Pfam" id="PF13695"/>
    </source>
</evidence>
<dbReference type="PANTHER" id="PTHR14402">
    <property type="entry name" value="RECEPTOR TRANSPORTING PROTEIN"/>
    <property type="match status" value="1"/>
</dbReference>
<reference evidence="9 10" key="1">
    <citation type="submission" date="2021-06" db="EMBL/GenBank/DDBJ databases">
        <authorList>
            <person name="Palmer J.M."/>
        </authorList>
    </citation>
    <scope>NUCLEOTIDE SEQUENCE [LARGE SCALE GENOMIC DNA]</scope>
    <source>
        <strain evidence="9 10">CL_MEX2019</strain>
        <tissue evidence="9">Muscle</tissue>
    </source>
</reference>
<evidence type="ECO:0000256" key="5">
    <source>
        <dbReference type="ARBA" id="ARBA00022833"/>
    </source>
</evidence>
<keyword evidence="6" id="KW-1133">Transmembrane helix</keyword>
<evidence type="ECO:0000256" key="3">
    <source>
        <dbReference type="ARBA" id="ARBA00022723"/>
    </source>
</evidence>
<dbReference type="Proteomes" id="UP001352852">
    <property type="component" value="Unassembled WGS sequence"/>
</dbReference>
<evidence type="ECO:0000256" key="4">
    <source>
        <dbReference type="ARBA" id="ARBA00022771"/>
    </source>
</evidence>
<evidence type="ECO:0000256" key="6">
    <source>
        <dbReference type="ARBA" id="ARBA00022989"/>
    </source>
</evidence>
<dbReference type="InterPro" id="IPR026096">
    <property type="entry name" value="R-trans_p"/>
</dbReference>
<accession>A0ABU7DM10</accession>
<evidence type="ECO:0000313" key="9">
    <source>
        <dbReference type="EMBL" id="MED6276126.1"/>
    </source>
</evidence>
<organism evidence="9 10">
    <name type="scientific">Characodon lateralis</name>
    <dbReference type="NCBI Taxonomy" id="208331"/>
    <lineage>
        <taxon>Eukaryota</taxon>
        <taxon>Metazoa</taxon>
        <taxon>Chordata</taxon>
        <taxon>Craniata</taxon>
        <taxon>Vertebrata</taxon>
        <taxon>Euteleostomi</taxon>
        <taxon>Actinopterygii</taxon>
        <taxon>Neopterygii</taxon>
        <taxon>Teleostei</taxon>
        <taxon>Neoteleostei</taxon>
        <taxon>Acanthomorphata</taxon>
        <taxon>Ovalentaria</taxon>
        <taxon>Atherinomorphae</taxon>
        <taxon>Cyprinodontiformes</taxon>
        <taxon>Goodeidae</taxon>
        <taxon>Characodon</taxon>
    </lineage>
</organism>
<keyword evidence="7" id="KW-0472">Membrane</keyword>
<comment type="subcellular location">
    <subcellularLocation>
        <location evidence="1">Membrane</location>
        <topology evidence="1">Single-pass membrane protein</topology>
    </subcellularLocation>
</comment>
<keyword evidence="2" id="KW-0812">Transmembrane</keyword>
<protein>
    <recommendedName>
        <fullName evidence="8">3CxxC-type domain-containing protein</fullName>
    </recommendedName>
</protein>
<dbReference type="PANTHER" id="PTHR14402:SF20">
    <property type="entry name" value="RECEPTOR-TRANSPORTING PROTEIN 2"/>
    <property type="match status" value="1"/>
</dbReference>
<evidence type="ECO:0000256" key="1">
    <source>
        <dbReference type="ARBA" id="ARBA00004167"/>
    </source>
</evidence>
<gene>
    <name evidence="9" type="ORF">CHARACLAT_000138</name>
</gene>
<dbReference type="InterPro" id="IPR027377">
    <property type="entry name" value="ZAR1/RTP1-5-like_Znf-3CxxC"/>
</dbReference>